<evidence type="ECO:0000313" key="13">
    <source>
        <dbReference type="Proteomes" id="UP000005113"/>
    </source>
</evidence>
<dbReference type="Pfam" id="PF00441">
    <property type="entry name" value="Acyl-CoA_dh_1"/>
    <property type="match status" value="1"/>
</dbReference>
<evidence type="ECO:0000256" key="6">
    <source>
        <dbReference type="ARBA" id="ARBA00052546"/>
    </source>
</evidence>
<dbReference type="Pfam" id="PF21263">
    <property type="entry name" value="Acyl-CoA-dh_C"/>
    <property type="match status" value="1"/>
</dbReference>
<dbReference type="PANTHER" id="PTHR43884:SF12">
    <property type="entry name" value="ISOVALERYL-COA DEHYDROGENASE, MITOCHONDRIAL-RELATED"/>
    <property type="match status" value="1"/>
</dbReference>
<feature type="domain" description="Acyl-CoA dehydrogenase-like C-terminal" evidence="11">
    <location>
        <begin position="467"/>
        <end position="571"/>
    </location>
</feature>
<dbReference type="InterPro" id="IPR049426">
    <property type="entry name" value="Acyl-CoA-dh-like_C"/>
</dbReference>
<evidence type="ECO:0000259" key="9">
    <source>
        <dbReference type="Pfam" id="PF02770"/>
    </source>
</evidence>
<dbReference type="GO" id="GO:0050660">
    <property type="term" value="F:flavin adenine dinucleotide binding"/>
    <property type="evidence" value="ECO:0007669"/>
    <property type="project" value="InterPro"/>
</dbReference>
<dbReference type="Pfam" id="PF02771">
    <property type="entry name" value="Acyl-CoA_dh_N"/>
    <property type="match status" value="1"/>
</dbReference>
<dbReference type="InterPro" id="IPR046373">
    <property type="entry name" value="Acyl-CoA_Oxase/DH_mid-dom_sf"/>
</dbReference>
<protein>
    <submittedName>
        <fullName evidence="12">Acyl-CoA dehydrogenase</fullName>
    </submittedName>
</protein>
<keyword evidence="5 7" id="KW-0560">Oxidoreductase</keyword>
<comment type="catalytic activity">
    <reaction evidence="6">
        <text>a 2,3-saturated acyl-CoA + A = a 2,3-dehydroacyl-CoA + AH2</text>
        <dbReference type="Rhea" id="RHEA:48608"/>
        <dbReference type="ChEBI" id="CHEBI:13193"/>
        <dbReference type="ChEBI" id="CHEBI:17499"/>
        <dbReference type="ChEBI" id="CHEBI:60015"/>
        <dbReference type="ChEBI" id="CHEBI:65111"/>
    </reaction>
</comment>
<evidence type="ECO:0000259" key="11">
    <source>
        <dbReference type="Pfam" id="PF21263"/>
    </source>
</evidence>
<keyword evidence="4 7" id="KW-0274">FAD</keyword>
<dbReference type="InterPro" id="IPR009100">
    <property type="entry name" value="AcylCoA_DH/oxidase_NM_dom_sf"/>
</dbReference>
<dbReference type="EMBL" id="JH719942">
    <property type="protein sequence ID" value="EJF52393.1"/>
    <property type="molecule type" value="Genomic_DNA"/>
</dbReference>
<dbReference type="PROSITE" id="PS00072">
    <property type="entry name" value="ACYL_COA_DH_1"/>
    <property type="match status" value="1"/>
</dbReference>
<evidence type="ECO:0000256" key="7">
    <source>
        <dbReference type="RuleBase" id="RU362125"/>
    </source>
</evidence>
<proteinExistence type="inferred from homology"/>
<gene>
    <name evidence="12" type="ORF">SapgrDRAFT_0650</name>
</gene>
<evidence type="ECO:0000256" key="2">
    <source>
        <dbReference type="ARBA" id="ARBA00009347"/>
    </source>
</evidence>
<dbReference type="AlphaFoldDB" id="J1I269"/>
<evidence type="ECO:0000256" key="3">
    <source>
        <dbReference type="ARBA" id="ARBA00022630"/>
    </source>
</evidence>
<accession>J1I269</accession>
<dbReference type="FunFam" id="1.10.540.10:FF:000001">
    <property type="entry name" value="Very long-chain-specific acyl-CoA dehydrogenase, mitochondrial"/>
    <property type="match status" value="1"/>
</dbReference>
<dbReference type="Proteomes" id="UP000005113">
    <property type="component" value="Unassembled WGS sequence"/>
</dbReference>
<dbReference type="HOGENOM" id="CLU_018204_3_3_10"/>
<comment type="cofactor">
    <cofactor evidence="1 7">
        <name>FAD</name>
        <dbReference type="ChEBI" id="CHEBI:57692"/>
    </cofactor>
</comment>
<comment type="similarity">
    <text evidence="2 7">Belongs to the acyl-CoA dehydrogenase family.</text>
</comment>
<dbReference type="Gene3D" id="2.40.110.10">
    <property type="entry name" value="Butyryl-CoA Dehydrogenase, subunit A, domain 2"/>
    <property type="match status" value="1"/>
</dbReference>
<dbReference type="InterPro" id="IPR009075">
    <property type="entry name" value="AcylCo_DH/oxidase_C"/>
</dbReference>
<feature type="domain" description="Acyl-CoA oxidase/dehydrogenase middle" evidence="9">
    <location>
        <begin position="152"/>
        <end position="244"/>
    </location>
</feature>
<sequence length="599" mass="65888">MAELVDNKQIEVLKGAEYLVRDSQANETYIPEESNEEQEMIRQMVKDFCDTHIYPNYSKIEKQENNIAKDLLAVAGEQGLLSAHIPEEYGGMPMDNNTNTIITEEIGRAGSFSVAVAAHTGIGMLPILYYGTEEQKQKYLPSLCAGQMAASYCLTEPGSGSDALAAKTKAIRSEDGEHFFITGQKMWITNGGFADVFIVFAQVDGDKFTGFLVERGAEGLSLGAEEDKLGIKGSSTRQVFFENVKVSKDAVLGEIGKGHLIAFNVLNVGRFKLGVMTLGGAKRNADLAVQYANERHQFKQPISNFGAIQHKLAQQATQIYAAESALYRSSMLLQQKAKALMDAGKTFAEAKLIAAEEYAVECAMLKVIGSEMLDYVVDETVQIHGGNGFSEEYSAARAYRDARINRIFEGTNEINRLLTFSMTMRRAMKGAIDITGPAWEVQKELASMPKIENLDGPLAQEIKTVKQLKKMALMVAGGAAKYQLDGKLDLKNEQEVCMNIADLMIDAFVAESFLLRVQKLAELGKDNSNPEKMLKIFLNDALDRAAKNAKDALCSFADGDALRMMLNGVKRFSKGGQYNVKNLGREVAKTLIDANEYCF</sequence>
<dbReference type="FunFam" id="1.20.140.10:FF:000019">
    <property type="entry name" value="Acyl-CoA dehydrogenase"/>
    <property type="match status" value="1"/>
</dbReference>
<dbReference type="OrthoDB" id="9802867at2"/>
<evidence type="ECO:0000256" key="5">
    <source>
        <dbReference type="ARBA" id="ARBA00023002"/>
    </source>
</evidence>
<dbReference type="Pfam" id="PF02770">
    <property type="entry name" value="Acyl-CoA_dh_M"/>
    <property type="match status" value="1"/>
</dbReference>
<reference evidence="13" key="1">
    <citation type="journal article" date="2012" name="Stand. Genomic Sci.">
        <title>Permanent draft genome sequence of the gliding predator Saprospira grandis strain Sa g1 (= HR1).</title>
        <authorList>
            <person name="Mavromatis K."/>
            <person name="Chertkov O."/>
            <person name="Lapidus A."/>
            <person name="Nolan M."/>
            <person name="Lucas S."/>
            <person name="Tice H."/>
            <person name="Del Rio T.G."/>
            <person name="Cheng J.F."/>
            <person name="Han C."/>
            <person name="Tapia R."/>
            <person name="Bruce D."/>
            <person name="Goodwin L.A."/>
            <person name="Pitluck S."/>
            <person name="Huntemann M."/>
            <person name="Liolios K."/>
            <person name="Pagani I."/>
            <person name="Ivanova N."/>
            <person name="Mikhailova N."/>
            <person name="Pati A."/>
            <person name="Chen A."/>
            <person name="Palaniappan K."/>
            <person name="Land M."/>
            <person name="Brambilla E.M."/>
            <person name="Rohde M."/>
            <person name="Spring S."/>
            <person name="Goker M."/>
            <person name="Detter J.C."/>
            <person name="Bristow J."/>
            <person name="Eisen J.A."/>
            <person name="Markowitz V."/>
            <person name="Hugenholtz P."/>
            <person name="Kyrpides N.C."/>
            <person name="Klenk H.P."/>
            <person name="Woyke T."/>
        </authorList>
    </citation>
    <scope>NUCLEOTIDE SEQUENCE [LARGE SCALE GENOMIC DNA]</scope>
    <source>
        <strain evidence="13">DSM 2844</strain>
    </source>
</reference>
<dbReference type="InterPro" id="IPR036250">
    <property type="entry name" value="AcylCo_DH-like_C"/>
</dbReference>
<dbReference type="InterPro" id="IPR006089">
    <property type="entry name" value="Acyl-CoA_DH_CS"/>
</dbReference>
<dbReference type="SUPFAM" id="SSF47203">
    <property type="entry name" value="Acyl-CoA dehydrogenase C-terminal domain-like"/>
    <property type="match status" value="1"/>
</dbReference>
<name>J1I269_9BACT</name>
<dbReference type="PROSITE" id="PS00073">
    <property type="entry name" value="ACYL_COA_DH_2"/>
    <property type="match status" value="1"/>
</dbReference>
<organism evidence="12 13">
    <name type="scientific">Saprospira grandis DSM 2844</name>
    <dbReference type="NCBI Taxonomy" id="694433"/>
    <lineage>
        <taxon>Bacteria</taxon>
        <taxon>Pseudomonadati</taxon>
        <taxon>Bacteroidota</taxon>
        <taxon>Saprospiria</taxon>
        <taxon>Saprospirales</taxon>
        <taxon>Saprospiraceae</taxon>
        <taxon>Saprospira</taxon>
    </lineage>
</organism>
<keyword evidence="3 7" id="KW-0285">Flavoprotein</keyword>
<dbReference type="FunFam" id="2.40.110.10:FF:000001">
    <property type="entry name" value="Acyl-CoA dehydrogenase, mitochondrial"/>
    <property type="match status" value="1"/>
</dbReference>
<dbReference type="InterPro" id="IPR013786">
    <property type="entry name" value="AcylCoA_DH/ox_N"/>
</dbReference>
<dbReference type="Gene3D" id="1.20.140.10">
    <property type="entry name" value="Butyryl-CoA Dehydrogenase, subunit A, domain 3"/>
    <property type="match status" value="2"/>
</dbReference>
<dbReference type="InterPro" id="IPR037069">
    <property type="entry name" value="AcylCoA_DH/ox_N_sf"/>
</dbReference>
<feature type="domain" description="Acyl-CoA dehydrogenase/oxidase N-terminal" evidence="10">
    <location>
        <begin position="35"/>
        <end position="147"/>
    </location>
</feature>
<dbReference type="GO" id="GO:0003995">
    <property type="term" value="F:acyl-CoA dehydrogenase activity"/>
    <property type="evidence" value="ECO:0007669"/>
    <property type="project" value="InterPro"/>
</dbReference>
<dbReference type="PANTHER" id="PTHR43884">
    <property type="entry name" value="ACYL-COA DEHYDROGENASE"/>
    <property type="match status" value="1"/>
</dbReference>
<dbReference type="InterPro" id="IPR006091">
    <property type="entry name" value="Acyl-CoA_Oxase/DH_mid-dom"/>
</dbReference>
<dbReference type="SUPFAM" id="SSF56645">
    <property type="entry name" value="Acyl-CoA dehydrogenase NM domain-like"/>
    <property type="match status" value="1"/>
</dbReference>
<dbReference type="Gene3D" id="1.10.540.10">
    <property type="entry name" value="Acyl-CoA dehydrogenase/oxidase, N-terminal domain"/>
    <property type="match status" value="1"/>
</dbReference>
<feature type="domain" description="Acyl-CoA dehydrogenase/oxidase C-terminal" evidence="8">
    <location>
        <begin position="256"/>
        <end position="417"/>
    </location>
</feature>
<evidence type="ECO:0000256" key="4">
    <source>
        <dbReference type="ARBA" id="ARBA00022827"/>
    </source>
</evidence>
<evidence type="ECO:0000313" key="12">
    <source>
        <dbReference type="EMBL" id="EJF52393.1"/>
    </source>
</evidence>
<evidence type="ECO:0000259" key="8">
    <source>
        <dbReference type="Pfam" id="PF00441"/>
    </source>
</evidence>
<dbReference type="RefSeq" id="WP_002657303.1">
    <property type="nucleotide sequence ID" value="NZ_JH719942.1"/>
</dbReference>
<evidence type="ECO:0000259" key="10">
    <source>
        <dbReference type="Pfam" id="PF02771"/>
    </source>
</evidence>
<evidence type="ECO:0000256" key="1">
    <source>
        <dbReference type="ARBA" id="ARBA00001974"/>
    </source>
</evidence>